<dbReference type="InterPro" id="IPR037914">
    <property type="entry name" value="SpoVT-AbrB_sf"/>
</dbReference>
<gene>
    <name evidence="1" type="ORF">A2W14_03265</name>
</gene>
<evidence type="ECO:0000313" key="1">
    <source>
        <dbReference type="EMBL" id="OGG03571.1"/>
    </source>
</evidence>
<dbReference type="Proteomes" id="UP000176665">
    <property type="component" value="Unassembled WGS sequence"/>
</dbReference>
<dbReference type="STRING" id="1798371.A2W14_03265"/>
<accession>A0A1F5YTN8</accession>
<comment type="caution">
    <text evidence="1">The sequence shown here is derived from an EMBL/GenBank/DDBJ whole genome shotgun (WGS) entry which is preliminary data.</text>
</comment>
<dbReference type="SUPFAM" id="SSF89447">
    <property type="entry name" value="AbrB/MazE/MraZ-like"/>
    <property type="match status" value="1"/>
</dbReference>
<dbReference type="EMBL" id="MFJA01000022">
    <property type="protein sequence ID" value="OGG03571.1"/>
    <property type="molecule type" value="Genomic_DNA"/>
</dbReference>
<evidence type="ECO:0008006" key="3">
    <source>
        <dbReference type="Google" id="ProtNLM"/>
    </source>
</evidence>
<protein>
    <recommendedName>
        <fullName evidence="3">SpoVT-AbrB domain-containing protein</fullName>
    </recommendedName>
</protein>
<reference evidence="1 2" key="1">
    <citation type="journal article" date="2016" name="Nat. Commun.">
        <title>Thousands of microbial genomes shed light on interconnected biogeochemical processes in an aquifer system.</title>
        <authorList>
            <person name="Anantharaman K."/>
            <person name="Brown C.T."/>
            <person name="Hug L.A."/>
            <person name="Sharon I."/>
            <person name="Castelle C.J."/>
            <person name="Probst A.J."/>
            <person name="Thomas B.C."/>
            <person name="Singh A."/>
            <person name="Wilkins M.J."/>
            <person name="Karaoz U."/>
            <person name="Brodie E.L."/>
            <person name="Williams K.H."/>
            <person name="Hubbard S.S."/>
            <person name="Banfield J.F."/>
        </authorList>
    </citation>
    <scope>NUCLEOTIDE SEQUENCE [LARGE SCALE GENOMIC DNA]</scope>
</reference>
<sequence length="82" mass="8935">MDIIPLNIGAKAQVVIPKRARKAIGLVEGKPATLLVQEGIGILLGDPVKYGQKLRGLGKEIWKKAGGGEKHLHQERKSWDES</sequence>
<evidence type="ECO:0000313" key="2">
    <source>
        <dbReference type="Proteomes" id="UP000176665"/>
    </source>
</evidence>
<proteinExistence type="predicted"/>
<name>A0A1F5YTN8_9BACT</name>
<organism evidence="1 2">
    <name type="scientific">Candidatus Gottesmanbacteria bacterium RBG_16_37_8</name>
    <dbReference type="NCBI Taxonomy" id="1798371"/>
    <lineage>
        <taxon>Bacteria</taxon>
        <taxon>Candidatus Gottesmaniibacteriota</taxon>
    </lineage>
</organism>
<dbReference type="AlphaFoldDB" id="A0A1F5YTN8"/>